<reference evidence="1 2" key="1">
    <citation type="submission" date="2021-02" db="EMBL/GenBank/DDBJ databases">
        <title>Streptomyces spirodelae sp. nov., isolated from duckweed.</title>
        <authorList>
            <person name="Saimee Y."/>
            <person name="Duangmal K."/>
        </authorList>
    </citation>
    <scope>NUCLEOTIDE SEQUENCE [LARGE SCALE GENOMIC DNA]</scope>
    <source>
        <strain evidence="1 2">DW4-2</strain>
    </source>
</reference>
<dbReference type="InterPro" id="IPR012674">
    <property type="entry name" value="Calycin"/>
</dbReference>
<organism evidence="1 2">
    <name type="scientific">Streptomyces spirodelae</name>
    <dbReference type="NCBI Taxonomy" id="2812904"/>
    <lineage>
        <taxon>Bacteria</taxon>
        <taxon>Bacillati</taxon>
        <taxon>Actinomycetota</taxon>
        <taxon>Actinomycetes</taxon>
        <taxon>Kitasatosporales</taxon>
        <taxon>Streptomycetaceae</taxon>
        <taxon>Streptomyces</taxon>
    </lineage>
</organism>
<name>A0ABS3WQX3_9ACTN</name>
<dbReference type="PANTHER" id="PTHR40087">
    <property type="entry name" value="PHENOLIC ACID DECARBOXYLASE PADC"/>
    <property type="match status" value="1"/>
</dbReference>
<dbReference type="Proteomes" id="UP001518976">
    <property type="component" value="Unassembled WGS sequence"/>
</dbReference>
<dbReference type="Pfam" id="PF05870">
    <property type="entry name" value="PA_decarbox"/>
    <property type="match status" value="1"/>
</dbReference>
<accession>A0ABS3WQX3</accession>
<dbReference type="PANTHER" id="PTHR40087:SF1">
    <property type="entry name" value="PHENOLIC ACID DECARBOXYLASE PADC"/>
    <property type="match status" value="1"/>
</dbReference>
<dbReference type="SUPFAM" id="SSF50814">
    <property type="entry name" value="Lipocalins"/>
    <property type="match status" value="1"/>
</dbReference>
<gene>
    <name evidence="1" type="ORF">JW592_07450</name>
</gene>
<dbReference type="Gene3D" id="2.40.128.20">
    <property type="match status" value="1"/>
</dbReference>
<dbReference type="InterPro" id="IPR008729">
    <property type="entry name" value="PA_de_COase"/>
</dbReference>
<evidence type="ECO:0000313" key="2">
    <source>
        <dbReference type="Proteomes" id="UP001518976"/>
    </source>
</evidence>
<comment type="caution">
    <text evidence="1">The sequence shown here is derived from an EMBL/GenBank/DDBJ whole genome shotgun (WGS) entry which is preliminary data.</text>
</comment>
<keyword evidence="2" id="KW-1185">Reference proteome</keyword>
<dbReference type="EMBL" id="JAFFZN010000004">
    <property type="protein sequence ID" value="MBO8185301.1"/>
    <property type="molecule type" value="Genomic_DNA"/>
</dbReference>
<sequence length="63" mass="7378">MIGHRFEYVYANGWRYEMYIKNATTIDYRIHRGMAGGRWVKDQNIDLAMRTVASSLLEPLLLA</sequence>
<evidence type="ECO:0000313" key="1">
    <source>
        <dbReference type="EMBL" id="MBO8185301.1"/>
    </source>
</evidence>
<protein>
    <submittedName>
        <fullName evidence="1">Phenolic acid decarboxylase</fullName>
    </submittedName>
</protein>
<proteinExistence type="predicted"/>